<accession>A0A0R2JE45</accession>
<reference evidence="2 3" key="1">
    <citation type="journal article" date="2015" name="Genome Announc.">
        <title>Expanding the biotechnology potential of lactobacilli through comparative genomics of 213 strains and associated genera.</title>
        <authorList>
            <person name="Sun Z."/>
            <person name="Harris H.M."/>
            <person name="McCann A."/>
            <person name="Guo C."/>
            <person name="Argimon S."/>
            <person name="Zhang W."/>
            <person name="Yang X."/>
            <person name="Jeffery I.B."/>
            <person name="Cooney J.C."/>
            <person name="Kagawa T.F."/>
            <person name="Liu W."/>
            <person name="Song Y."/>
            <person name="Salvetti E."/>
            <person name="Wrobel A."/>
            <person name="Rasinkangas P."/>
            <person name="Parkhill J."/>
            <person name="Rea M.C."/>
            <person name="O'Sullivan O."/>
            <person name="Ritari J."/>
            <person name="Douillard F.P."/>
            <person name="Paul Ross R."/>
            <person name="Yang R."/>
            <person name="Briner A.E."/>
            <person name="Felis G.E."/>
            <person name="de Vos W.M."/>
            <person name="Barrangou R."/>
            <person name="Klaenhammer T.R."/>
            <person name="Caufield P.W."/>
            <person name="Cui Y."/>
            <person name="Zhang H."/>
            <person name="O'Toole P.W."/>
        </authorList>
    </citation>
    <scope>NUCLEOTIDE SEQUENCE [LARGE SCALE GENOMIC DNA]</scope>
    <source>
        <strain evidence="2 3">DSM 20593</strain>
    </source>
</reference>
<dbReference type="STRING" id="1616.IV73_GL000141"/>
<name>A0A0R2JE45_9LACO</name>
<feature type="compositionally biased region" description="Polar residues" evidence="1">
    <location>
        <begin position="103"/>
        <end position="115"/>
    </location>
</feature>
<evidence type="ECO:0000313" key="2">
    <source>
        <dbReference type="EMBL" id="KRN75651.1"/>
    </source>
</evidence>
<dbReference type="Proteomes" id="UP000051655">
    <property type="component" value="Unassembled WGS sequence"/>
</dbReference>
<keyword evidence="3" id="KW-1185">Reference proteome</keyword>
<proteinExistence type="predicted"/>
<dbReference type="EMBL" id="JQBP01000001">
    <property type="protein sequence ID" value="KRN75651.1"/>
    <property type="molecule type" value="Genomic_DNA"/>
</dbReference>
<sequence length="279" mass="31383">MPSSTQNLYWHLGQNADDDGVVEAYNVINLIGAKEDDLRLLVTKDFVKVLNEDLVVFITDWRENNRIRSDRKIDSIYKDLLLQIMPDVELLSSKPRADAKPKAQQSVNNQLTSTGRPDDNQRSAQVRLGKVRLGQVKDDDDDEYNQSLEIQKSPEIFPKTTIAELLAENPQVEGLVNDLFSDLIVDNPDQAFEAINAVVGQYWRLRTLLDDGNEVLILKEQVHGKGQGILAVIKEASEAQLEYMKVHLANFIMFGRYFENGLIDRINTAISSGGISNGN</sequence>
<organism evidence="2 3">
    <name type="scientific">Weissella kandleri</name>
    <dbReference type="NCBI Taxonomy" id="1616"/>
    <lineage>
        <taxon>Bacteria</taxon>
        <taxon>Bacillati</taxon>
        <taxon>Bacillota</taxon>
        <taxon>Bacilli</taxon>
        <taxon>Lactobacillales</taxon>
        <taxon>Lactobacillaceae</taxon>
        <taxon>Weissella</taxon>
    </lineage>
</organism>
<dbReference type="PATRIC" id="fig|1616.3.peg.147"/>
<comment type="caution">
    <text evidence="2">The sequence shown here is derived from an EMBL/GenBank/DDBJ whole genome shotgun (WGS) entry which is preliminary data.</text>
</comment>
<gene>
    <name evidence="2" type="ORF">IV73_GL000141</name>
</gene>
<dbReference type="AlphaFoldDB" id="A0A0R2JE45"/>
<feature type="region of interest" description="Disordered" evidence="1">
    <location>
        <begin position="94"/>
        <end position="122"/>
    </location>
</feature>
<evidence type="ECO:0000256" key="1">
    <source>
        <dbReference type="SAM" id="MobiDB-lite"/>
    </source>
</evidence>
<evidence type="ECO:0000313" key="3">
    <source>
        <dbReference type="Proteomes" id="UP000051655"/>
    </source>
</evidence>
<protein>
    <submittedName>
        <fullName evidence="2">Uncharacterized protein</fullName>
    </submittedName>
</protein>